<dbReference type="InterPro" id="IPR013783">
    <property type="entry name" value="Ig-like_fold"/>
</dbReference>
<dbReference type="GO" id="GO:0004888">
    <property type="term" value="F:transmembrane signaling receptor activity"/>
    <property type="evidence" value="ECO:0007669"/>
    <property type="project" value="TreeGrafter"/>
</dbReference>
<dbReference type="Gene3D" id="2.60.40.10">
    <property type="entry name" value="Immunoglobulins"/>
    <property type="match status" value="5"/>
</dbReference>
<feature type="domain" description="Ig-like" evidence="5">
    <location>
        <begin position="195"/>
        <end position="229"/>
    </location>
</feature>
<feature type="transmembrane region" description="Helical" evidence="4">
    <location>
        <begin position="526"/>
        <end position="548"/>
    </location>
</feature>
<evidence type="ECO:0000256" key="1">
    <source>
        <dbReference type="ARBA" id="ARBA00022729"/>
    </source>
</evidence>
<accession>A0A667WVG4</accession>
<keyword evidence="3" id="KW-0393">Immunoglobulin domain</keyword>
<dbReference type="GO" id="GO:0006955">
    <property type="term" value="P:immune response"/>
    <property type="evidence" value="ECO:0007669"/>
    <property type="project" value="TreeGrafter"/>
</dbReference>
<evidence type="ECO:0000313" key="6">
    <source>
        <dbReference type="Ensembl" id="ENSMMDP00005005528.1"/>
    </source>
</evidence>
<dbReference type="GeneTree" id="ENSGT00940000162700"/>
<evidence type="ECO:0000256" key="2">
    <source>
        <dbReference type="ARBA" id="ARBA00023157"/>
    </source>
</evidence>
<keyword evidence="4" id="KW-0812">Transmembrane</keyword>
<dbReference type="Ensembl" id="ENSMMDT00005005678.1">
    <property type="protein sequence ID" value="ENSMMDP00005005528.1"/>
    <property type="gene ID" value="ENSMMDG00005003074.1"/>
</dbReference>
<dbReference type="SUPFAM" id="SSF48726">
    <property type="entry name" value="Immunoglobulin"/>
    <property type="match status" value="5"/>
</dbReference>
<protein>
    <recommendedName>
        <fullName evidence="5">Ig-like domain-containing protein</fullName>
    </recommendedName>
</protein>
<dbReference type="InterPro" id="IPR003599">
    <property type="entry name" value="Ig_sub"/>
</dbReference>
<dbReference type="InterPro" id="IPR007110">
    <property type="entry name" value="Ig-like_dom"/>
</dbReference>
<evidence type="ECO:0000313" key="7">
    <source>
        <dbReference type="Proteomes" id="UP000472263"/>
    </source>
</evidence>
<reference evidence="6" key="3">
    <citation type="submission" date="2025-09" db="UniProtKB">
        <authorList>
            <consortium name="Ensembl"/>
        </authorList>
    </citation>
    <scope>IDENTIFICATION</scope>
</reference>
<evidence type="ECO:0000256" key="4">
    <source>
        <dbReference type="SAM" id="Phobius"/>
    </source>
</evidence>
<keyword evidence="2" id="KW-1015">Disulfide bond</keyword>
<dbReference type="InterPro" id="IPR036179">
    <property type="entry name" value="Ig-like_dom_sf"/>
</dbReference>
<feature type="domain" description="Ig-like" evidence="5">
    <location>
        <begin position="118"/>
        <end position="188"/>
    </location>
</feature>
<organism evidence="6 7">
    <name type="scientific">Myripristis murdjan</name>
    <name type="common">pinecone soldierfish</name>
    <dbReference type="NCBI Taxonomy" id="586833"/>
    <lineage>
        <taxon>Eukaryota</taxon>
        <taxon>Metazoa</taxon>
        <taxon>Chordata</taxon>
        <taxon>Craniata</taxon>
        <taxon>Vertebrata</taxon>
        <taxon>Euteleostomi</taxon>
        <taxon>Actinopterygii</taxon>
        <taxon>Neopterygii</taxon>
        <taxon>Teleostei</taxon>
        <taxon>Neoteleostei</taxon>
        <taxon>Acanthomorphata</taxon>
        <taxon>Holocentriformes</taxon>
        <taxon>Holocentridae</taxon>
        <taxon>Myripristis</taxon>
    </lineage>
</organism>
<dbReference type="InterPro" id="IPR013151">
    <property type="entry name" value="Immunoglobulin_dom"/>
</dbReference>
<dbReference type="PANTHER" id="PTHR11481:SF64">
    <property type="entry name" value="FC RECEPTOR-LIKE PROTEIN 4"/>
    <property type="match status" value="1"/>
</dbReference>
<name>A0A667WVG4_9TELE</name>
<keyword evidence="4" id="KW-0472">Membrane</keyword>
<keyword evidence="4" id="KW-1133">Transmembrane helix</keyword>
<dbReference type="Pfam" id="PF00047">
    <property type="entry name" value="ig"/>
    <property type="match status" value="1"/>
</dbReference>
<dbReference type="GO" id="GO:0009897">
    <property type="term" value="C:external side of plasma membrane"/>
    <property type="evidence" value="ECO:0007669"/>
    <property type="project" value="TreeGrafter"/>
</dbReference>
<dbReference type="InterPro" id="IPR003598">
    <property type="entry name" value="Ig_sub2"/>
</dbReference>
<keyword evidence="7" id="KW-1185">Reference proteome</keyword>
<dbReference type="PANTHER" id="PTHR11481">
    <property type="entry name" value="IMMUNOGLOBULIN FC RECEPTOR"/>
    <property type="match status" value="1"/>
</dbReference>
<reference evidence="6" key="1">
    <citation type="submission" date="2019-06" db="EMBL/GenBank/DDBJ databases">
        <authorList>
            <consortium name="Wellcome Sanger Institute Data Sharing"/>
        </authorList>
    </citation>
    <scope>NUCLEOTIDE SEQUENCE [LARGE SCALE GENOMIC DNA]</scope>
</reference>
<sequence>SSDPISLDKIVSTRPVVTQQPNWPHIFSGESVTLQCEIHGGRNTQWEYEWTTSSSSTPLNQAVHRISRASSSNSGGYRCRGRKTLEYSSTAWSNYFQLTVSSRAVVSLQPNWPHIYRGESITLICEIQDGGDTEWEYKWEKNSMNHTAQKEFNIIEAYTSQTGEYRCKGRHRSGQRSSTEWSDPVSLTVSDKPEPKLTVSPSWLSPGASVTLNCGVEYPSAGWRFYWYKLLPDREAGTCGNTIKVTVQVTGKAVVSLQPNWPHIYKGESITLICEIQDGGDTEWEYEWEKNSRPHRTQKEFNIIGTYTSQTGEYRCKGRHRSGQRSSTEWSDPVSLTVSCKSNVSIKKILITRTQHFRRKYVTLTCAGNSSHWKMKRFFEEKVEQPWCSSSWMSMHESTCSIFTSHTSAVYWCEFDSGEFSNAVNITSHDKNVVLESPVYPVTEGDSVTFRCINRNKKLISIADFYQNGKLIKNKTKGEMTLHAVSKSDEGFYMCKGSGSQSACSWMAVNPSNLEKPSIPNTSHRVLWLVRLVIGLVLVIVLLLLCYYRKIKGESFPCSYCMYHTLIIQNN</sequence>
<dbReference type="SMART" id="SM00409">
    <property type="entry name" value="IG"/>
    <property type="match status" value="4"/>
</dbReference>
<dbReference type="InterPro" id="IPR050488">
    <property type="entry name" value="Ig_Fc_receptor"/>
</dbReference>
<dbReference type="PROSITE" id="PS50835">
    <property type="entry name" value="IG_LIKE"/>
    <property type="match status" value="4"/>
</dbReference>
<keyword evidence="1" id="KW-0732">Signal</keyword>
<proteinExistence type="predicted"/>
<dbReference type="InParanoid" id="A0A667WVG4"/>
<evidence type="ECO:0000259" key="5">
    <source>
        <dbReference type="PROSITE" id="PS50835"/>
    </source>
</evidence>
<dbReference type="SMART" id="SM00408">
    <property type="entry name" value="IGc2"/>
    <property type="match status" value="4"/>
</dbReference>
<dbReference type="Pfam" id="PF13927">
    <property type="entry name" value="Ig_3"/>
    <property type="match status" value="2"/>
</dbReference>
<feature type="domain" description="Ig-like" evidence="5">
    <location>
        <begin position="266"/>
        <end position="337"/>
    </location>
</feature>
<feature type="domain" description="Ig-like" evidence="5">
    <location>
        <begin position="15"/>
        <end position="99"/>
    </location>
</feature>
<dbReference type="AlphaFoldDB" id="A0A667WVG4"/>
<reference evidence="6" key="2">
    <citation type="submission" date="2025-08" db="UniProtKB">
        <authorList>
            <consortium name="Ensembl"/>
        </authorList>
    </citation>
    <scope>IDENTIFICATION</scope>
</reference>
<evidence type="ECO:0000256" key="3">
    <source>
        <dbReference type="ARBA" id="ARBA00023319"/>
    </source>
</evidence>
<dbReference type="Proteomes" id="UP000472263">
    <property type="component" value="Chromosome 18"/>
</dbReference>
<dbReference type="GO" id="GO:0007166">
    <property type="term" value="P:cell surface receptor signaling pathway"/>
    <property type="evidence" value="ECO:0007669"/>
    <property type="project" value="TreeGrafter"/>
</dbReference>